<name>A0A0L0SN24_ALLM3</name>
<dbReference type="AlphaFoldDB" id="A0A0L0SN24"/>
<feature type="compositionally biased region" description="Basic residues" evidence="1">
    <location>
        <begin position="135"/>
        <end position="149"/>
    </location>
</feature>
<dbReference type="VEuPathDB" id="FungiDB:AMAG_19094"/>
<reference evidence="3 4" key="1">
    <citation type="submission" date="2009-11" db="EMBL/GenBank/DDBJ databases">
        <title>Annotation of Allomyces macrogynus ATCC 38327.</title>
        <authorList>
            <consortium name="The Broad Institute Genome Sequencing Platform"/>
            <person name="Russ C."/>
            <person name="Cuomo C."/>
            <person name="Burger G."/>
            <person name="Gray M.W."/>
            <person name="Holland P.W.H."/>
            <person name="King N."/>
            <person name="Lang F.B.F."/>
            <person name="Roger A.J."/>
            <person name="Ruiz-Trillo I."/>
            <person name="Young S.K."/>
            <person name="Zeng Q."/>
            <person name="Gargeya S."/>
            <person name="Fitzgerald M."/>
            <person name="Haas B."/>
            <person name="Abouelleil A."/>
            <person name="Alvarado L."/>
            <person name="Arachchi H.M."/>
            <person name="Berlin A."/>
            <person name="Chapman S.B."/>
            <person name="Gearin G."/>
            <person name="Goldberg J."/>
            <person name="Griggs A."/>
            <person name="Gujja S."/>
            <person name="Hansen M."/>
            <person name="Heiman D."/>
            <person name="Howarth C."/>
            <person name="Larimer J."/>
            <person name="Lui A."/>
            <person name="MacDonald P.J.P."/>
            <person name="McCowen C."/>
            <person name="Montmayeur A."/>
            <person name="Murphy C."/>
            <person name="Neiman D."/>
            <person name="Pearson M."/>
            <person name="Priest M."/>
            <person name="Roberts A."/>
            <person name="Saif S."/>
            <person name="Shea T."/>
            <person name="Sisk P."/>
            <person name="Stolte C."/>
            <person name="Sykes S."/>
            <person name="Wortman J."/>
            <person name="Nusbaum C."/>
            <person name="Birren B."/>
        </authorList>
    </citation>
    <scope>NUCLEOTIDE SEQUENCE [LARGE SCALE GENOMIC DNA]</scope>
    <source>
        <strain evidence="3 4">ATCC 38327</strain>
    </source>
</reference>
<proteinExistence type="predicted"/>
<keyword evidence="4" id="KW-1185">Reference proteome</keyword>
<evidence type="ECO:0000256" key="1">
    <source>
        <dbReference type="SAM" id="MobiDB-lite"/>
    </source>
</evidence>
<accession>A0A0L0SN24</accession>
<feature type="region of interest" description="Disordered" evidence="1">
    <location>
        <begin position="564"/>
        <end position="614"/>
    </location>
</feature>
<feature type="compositionally biased region" description="Polar residues" evidence="1">
    <location>
        <begin position="446"/>
        <end position="455"/>
    </location>
</feature>
<feature type="compositionally biased region" description="Polar residues" evidence="1">
    <location>
        <begin position="466"/>
        <end position="477"/>
    </location>
</feature>
<reference evidence="4" key="2">
    <citation type="submission" date="2009-11" db="EMBL/GenBank/DDBJ databases">
        <title>The Genome Sequence of Allomyces macrogynus strain ATCC 38327.</title>
        <authorList>
            <consortium name="The Broad Institute Genome Sequencing Platform"/>
            <person name="Russ C."/>
            <person name="Cuomo C."/>
            <person name="Shea T."/>
            <person name="Young S.K."/>
            <person name="Zeng Q."/>
            <person name="Koehrsen M."/>
            <person name="Haas B."/>
            <person name="Borodovsky M."/>
            <person name="Guigo R."/>
            <person name="Alvarado L."/>
            <person name="Berlin A."/>
            <person name="Borenstein D."/>
            <person name="Chen Z."/>
            <person name="Engels R."/>
            <person name="Freedman E."/>
            <person name="Gellesch M."/>
            <person name="Goldberg J."/>
            <person name="Griggs A."/>
            <person name="Gujja S."/>
            <person name="Heiman D."/>
            <person name="Hepburn T."/>
            <person name="Howarth C."/>
            <person name="Jen D."/>
            <person name="Larson L."/>
            <person name="Lewis B."/>
            <person name="Mehta T."/>
            <person name="Park D."/>
            <person name="Pearson M."/>
            <person name="Roberts A."/>
            <person name="Saif S."/>
            <person name="Shenoy N."/>
            <person name="Sisk P."/>
            <person name="Stolte C."/>
            <person name="Sykes S."/>
            <person name="Walk T."/>
            <person name="White J."/>
            <person name="Yandava C."/>
            <person name="Burger G."/>
            <person name="Gray M.W."/>
            <person name="Holland P.W.H."/>
            <person name="King N."/>
            <person name="Lang F.B.F."/>
            <person name="Roger A.J."/>
            <person name="Ruiz-Trillo I."/>
            <person name="Lander E."/>
            <person name="Nusbaum C."/>
        </authorList>
    </citation>
    <scope>NUCLEOTIDE SEQUENCE [LARGE SCALE GENOMIC DNA]</scope>
    <source>
        <strain evidence="4">ATCC 38327</strain>
    </source>
</reference>
<feature type="compositionally biased region" description="Low complexity" evidence="1">
    <location>
        <begin position="162"/>
        <end position="175"/>
    </location>
</feature>
<keyword evidence="2" id="KW-0732">Signal</keyword>
<dbReference type="Proteomes" id="UP000054350">
    <property type="component" value="Unassembled WGS sequence"/>
</dbReference>
<evidence type="ECO:0008006" key="5">
    <source>
        <dbReference type="Google" id="ProtNLM"/>
    </source>
</evidence>
<feature type="compositionally biased region" description="Pro residues" evidence="1">
    <location>
        <begin position="579"/>
        <end position="597"/>
    </location>
</feature>
<feature type="region of interest" description="Disordered" evidence="1">
    <location>
        <begin position="401"/>
        <end position="491"/>
    </location>
</feature>
<feature type="signal peptide" evidence="2">
    <location>
        <begin position="1"/>
        <end position="22"/>
    </location>
</feature>
<evidence type="ECO:0000256" key="2">
    <source>
        <dbReference type="SAM" id="SignalP"/>
    </source>
</evidence>
<sequence>MARLGPPSWLVWWATDAGVVVGAPPTTSMVSVVVRNAWAIGSHPSPGTTSSTFGSPWSSTVVQKTFPLSSTSPRLGSAVCSLGFQVSKYHCASRSRTFSSSCGRASTLCSTTTTTTTTVTMNLLSPGSMGAYLPRRTRSKSRARSKSRPRAGPDTANSSPTSSLHADSASVWSSSGGRGRSGSFTPAGTPTLHATPLPASSMLDSPALDTSCSAMDLLDGTDEDDIVLQHYALLATSADEAAPGNMFSRLTGSHHGSGKRRYFVLFMSGRLVYYKSRDRKDERGSAAIRDRAFLSQPDLSRCQLHLGCSPAHGRSTSDDDMVHLWLTFEDQWTMDMWAKELRQIIARRRDEGRRQRGGNAAAAEIGMTAEDLKLLEDDDDDEHADDGVVTDYDDGSAVSASAVGTGSAAPAAEASSGQSSPYLPYRPRASSTRSSESPLPYGVRPRTSSAASTEMSAGGVPYLRPRTSSYTSGTSSPALPPCGMSYPPPPPPPVPSGYPDNGGMNRDSAVVTTPVHANYPTMPLPPMPHQAGYYAHHHGHHGESFYSTFDDDRTSAVSAPVSGSVYHRSGRHRPVTAGPLPPPPMAPAPMAPLPSLPRPHKKAPPMSSSPSELDELEHQMAALTAAVLPPRTDSAVASARLAASASVVMDQADGDSAVGYRY</sequence>
<organism evidence="3 4">
    <name type="scientific">Allomyces macrogynus (strain ATCC 38327)</name>
    <name type="common">Allomyces javanicus var. macrogynus</name>
    <dbReference type="NCBI Taxonomy" id="578462"/>
    <lineage>
        <taxon>Eukaryota</taxon>
        <taxon>Fungi</taxon>
        <taxon>Fungi incertae sedis</taxon>
        <taxon>Blastocladiomycota</taxon>
        <taxon>Blastocladiomycetes</taxon>
        <taxon>Blastocladiales</taxon>
        <taxon>Blastocladiaceae</taxon>
        <taxon>Allomyces</taxon>
    </lineage>
</organism>
<dbReference type="InterPro" id="IPR011993">
    <property type="entry name" value="PH-like_dom_sf"/>
</dbReference>
<protein>
    <recommendedName>
        <fullName evidence="5">PH domain-containing protein</fullName>
    </recommendedName>
</protein>
<feature type="region of interest" description="Disordered" evidence="1">
    <location>
        <begin position="121"/>
        <end position="200"/>
    </location>
</feature>
<dbReference type="Gene3D" id="2.30.29.30">
    <property type="entry name" value="Pleckstrin-homology domain (PH domain)/Phosphotyrosine-binding domain (PTB)"/>
    <property type="match status" value="1"/>
</dbReference>
<feature type="compositionally biased region" description="Low complexity" evidence="1">
    <location>
        <begin position="401"/>
        <end position="420"/>
    </location>
</feature>
<evidence type="ECO:0000313" key="3">
    <source>
        <dbReference type="EMBL" id="KNE63941.1"/>
    </source>
</evidence>
<dbReference type="EMBL" id="GG745343">
    <property type="protein sequence ID" value="KNE63941.1"/>
    <property type="molecule type" value="Genomic_DNA"/>
</dbReference>
<dbReference type="SUPFAM" id="SSF50729">
    <property type="entry name" value="PH domain-like"/>
    <property type="match status" value="1"/>
</dbReference>
<feature type="chain" id="PRO_5005548187" description="PH domain-containing protein" evidence="2">
    <location>
        <begin position="23"/>
        <end position="662"/>
    </location>
</feature>
<gene>
    <name evidence="3" type="ORF">AMAG_19094</name>
</gene>
<evidence type="ECO:0000313" key="4">
    <source>
        <dbReference type="Proteomes" id="UP000054350"/>
    </source>
</evidence>